<keyword evidence="2" id="KW-0328">Glycosyltransferase</keyword>
<evidence type="ECO:0000256" key="1">
    <source>
        <dbReference type="ARBA" id="ARBA00004141"/>
    </source>
</evidence>
<feature type="domain" description="Glycosyltransferase 2-like" evidence="9">
    <location>
        <begin position="366"/>
        <end position="553"/>
    </location>
</feature>
<keyword evidence="6 8" id="KW-0472">Membrane</keyword>
<feature type="region of interest" description="Disordered" evidence="7">
    <location>
        <begin position="1"/>
        <end position="93"/>
    </location>
</feature>
<dbReference type="Proteomes" id="UP001149163">
    <property type="component" value="Unassembled WGS sequence"/>
</dbReference>
<feature type="transmembrane region" description="Helical" evidence="8">
    <location>
        <begin position="697"/>
        <end position="720"/>
    </location>
</feature>
<comment type="subcellular location">
    <subcellularLocation>
        <location evidence="1">Membrane</location>
        <topology evidence="1">Multi-pass membrane protein</topology>
    </subcellularLocation>
</comment>
<dbReference type="InterPro" id="IPR029044">
    <property type="entry name" value="Nucleotide-diphossugar_trans"/>
</dbReference>
<evidence type="ECO:0000313" key="11">
    <source>
        <dbReference type="Proteomes" id="UP001149163"/>
    </source>
</evidence>
<feature type="transmembrane region" description="Helical" evidence="8">
    <location>
        <begin position="660"/>
        <end position="685"/>
    </location>
</feature>
<feature type="transmembrane region" description="Helical" evidence="8">
    <location>
        <begin position="566"/>
        <end position="584"/>
    </location>
</feature>
<accession>A0A9W9I6N1</accession>
<keyword evidence="4 8" id="KW-0812">Transmembrane</keyword>
<dbReference type="RefSeq" id="XP_056545322.1">
    <property type="nucleotide sequence ID" value="XM_056686580.1"/>
</dbReference>
<evidence type="ECO:0000256" key="3">
    <source>
        <dbReference type="ARBA" id="ARBA00022679"/>
    </source>
</evidence>
<feature type="transmembrane region" description="Helical" evidence="8">
    <location>
        <begin position="605"/>
        <end position="625"/>
    </location>
</feature>
<reference evidence="10" key="1">
    <citation type="submission" date="2022-11" db="EMBL/GenBank/DDBJ databases">
        <authorList>
            <person name="Petersen C."/>
        </authorList>
    </citation>
    <scope>NUCLEOTIDE SEQUENCE</scope>
    <source>
        <strain evidence="10">IBT 26290</strain>
    </source>
</reference>
<feature type="transmembrane region" description="Helical" evidence="8">
    <location>
        <begin position="528"/>
        <end position="554"/>
    </location>
</feature>
<evidence type="ECO:0000256" key="2">
    <source>
        <dbReference type="ARBA" id="ARBA00022676"/>
    </source>
</evidence>
<dbReference type="AlphaFoldDB" id="A0A9W9I6N1"/>
<dbReference type="Gene3D" id="3.90.550.10">
    <property type="entry name" value="Spore Coat Polysaccharide Biosynthesis Protein SpsA, Chain A"/>
    <property type="match status" value="1"/>
</dbReference>
<evidence type="ECO:0000256" key="5">
    <source>
        <dbReference type="ARBA" id="ARBA00022989"/>
    </source>
</evidence>
<reference evidence="10" key="2">
    <citation type="journal article" date="2023" name="IMA Fungus">
        <title>Comparative genomic study of the Penicillium genus elucidates a diverse pangenome and 15 lateral gene transfer events.</title>
        <authorList>
            <person name="Petersen C."/>
            <person name="Sorensen T."/>
            <person name="Nielsen M.R."/>
            <person name="Sondergaard T.E."/>
            <person name="Sorensen J.L."/>
            <person name="Fitzpatrick D.A."/>
            <person name="Frisvad J.C."/>
            <person name="Nielsen K.L."/>
        </authorList>
    </citation>
    <scope>NUCLEOTIDE SEQUENCE</scope>
    <source>
        <strain evidence="10">IBT 26290</strain>
    </source>
</reference>
<organism evidence="10 11">
    <name type="scientific">Penicillium canariense</name>
    <dbReference type="NCBI Taxonomy" id="189055"/>
    <lineage>
        <taxon>Eukaryota</taxon>
        <taxon>Fungi</taxon>
        <taxon>Dikarya</taxon>
        <taxon>Ascomycota</taxon>
        <taxon>Pezizomycotina</taxon>
        <taxon>Eurotiomycetes</taxon>
        <taxon>Eurotiomycetidae</taxon>
        <taxon>Eurotiales</taxon>
        <taxon>Aspergillaceae</taxon>
        <taxon>Penicillium</taxon>
    </lineage>
</organism>
<dbReference type="CDD" id="cd06421">
    <property type="entry name" value="CESA_CelA_like"/>
    <property type="match status" value="1"/>
</dbReference>
<comment type="caution">
    <text evidence="10">The sequence shown here is derived from an EMBL/GenBank/DDBJ whole genome shotgun (WGS) entry which is preliminary data.</text>
</comment>
<dbReference type="InterPro" id="IPR001173">
    <property type="entry name" value="Glyco_trans_2-like"/>
</dbReference>
<dbReference type="PANTHER" id="PTHR43867">
    <property type="entry name" value="CELLULOSE SYNTHASE CATALYTIC SUBUNIT A [UDP-FORMING]"/>
    <property type="match status" value="1"/>
</dbReference>
<proteinExistence type="predicted"/>
<feature type="transmembrane region" description="Helical" evidence="8">
    <location>
        <begin position="222"/>
        <end position="249"/>
    </location>
</feature>
<feature type="compositionally biased region" description="Basic and acidic residues" evidence="7">
    <location>
        <begin position="48"/>
        <end position="62"/>
    </location>
</feature>
<dbReference type="SUPFAM" id="SSF53448">
    <property type="entry name" value="Nucleotide-diphospho-sugar transferases"/>
    <property type="match status" value="1"/>
</dbReference>
<keyword evidence="11" id="KW-1185">Reference proteome</keyword>
<keyword evidence="3" id="KW-0808">Transferase</keyword>
<gene>
    <name evidence="10" type="ORF">N7482_004455</name>
</gene>
<dbReference type="GO" id="GO:0016020">
    <property type="term" value="C:membrane"/>
    <property type="evidence" value="ECO:0007669"/>
    <property type="project" value="UniProtKB-SubCell"/>
</dbReference>
<evidence type="ECO:0000259" key="9">
    <source>
        <dbReference type="Pfam" id="PF13632"/>
    </source>
</evidence>
<evidence type="ECO:0000256" key="4">
    <source>
        <dbReference type="ARBA" id="ARBA00022692"/>
    </source>
</evidence>
<feature type="transmembrane region" description="Helical" evidence="8">
    <location>
        <begin position="768"/>
        <end position="786"/>
    </location>
</feature>
<protein>
    <recommendedName>
        <fullName evidence="9">Glycosyltransferase 2-like domain-containing protein</fullName>
    </recommendedName>
</protein>
<dbReference type="GeneID" id="81425756"/>
<evidence type="ECO:0000256" key="8">
    <source>
        <dbReference type="SAM" id="Phobius"/>
    </source>
</evidence>
<dbReference type="EMBL" id="JAPQKN010000002">
    <property type="protein sequence ID" value="KAJ5168861.1"/>
    <property type="molecule type" value="Genomic_DNA"/>
</dbReference>
<dbReference type="InterPro" id="IPR050321">
    <property type="entry name" value="Glycosyltr_2/OpgH_subfam"/>
</dbReference>
<dbReference type="PANTHER" id="PTHR43867:SF2">
    <property type="entry name" value="CELLULOSE SYNTHASE CATALYTIC SUBUNIT A [UDP-FORMING]"/>
    <property type="match status" value="1"/>
</dbReference>
<name>A0A9W9I6N1_9EURO</name>
<dbReference type="GO" id="GO:0016757">
    <property type="term" value="F:glycosyltransferase activity"/>
    <property type="evidence" value="ECO:0007669"/>
    <property type="project" value="UniProtKB-KW"/>
</dbReference>
<evidence type="ECO:0000313" key="10">
    <source>
        <dbReference type="EMBL" id="KAJ5168861.1"/>
    </source>
</evidence>
<dbReference type="Pfam" id="PF13632">
    <property type="entry name" value="Glyco_trans_2_3"/>
    <property type="match status" value="1"/>
</dbReference>
<evidence type="ECO:0000256" key="7">
    <source>
        <dbReference type="SAM" id="MobiDB-lite"/>
    </source>
</evidence>
<sequence length="787" mass="88098">MNGQHGGQPYAAHYAEPYATNPYAHEEPEEMVELNGPRAYRSPTSYDHQGHDHQGHNFDFHFQEQPSPRPAVIPYRPGLGQNPPDYTSSPGLLPTPRTSYGPDSFVNTPYDSRSASPTLRLTEVGLNHQYHHSQVQSSASLGLAPLVTTPASPGFSKDWIQSGSIARISERDDIDIWKGWKRWVFKFTPLLTFANTSLYLFYLGLRIYCIISAQNAAGVSYAGAWVFVAIEIAVMIPSLMHNCWTMMALKKRGRPKLRLTGDDCPTVDVFVTCCGEEDDVVLDTVRGAIDQDYPFDRFRVIVLDDGRSASLEESVNNLAITHPNLYYMAREKIPGKPHHFKAGNLNYGLDQTLALPGGAGQFMAALDADMIPEQQWLRAIIPHLLVDPKMALACPPQLFYNTPASDPLAQSLDFFVHVIEPIKDALGVAWCTGSGYVVRREALDQIGNFPLGSLAEDVATSTLMLGKGWKTAYIHEPLQFGTVPEDYGGHLKQRTRWAIGTVDTAFKLKFCLWGDAVRKMTVAQRFSGFLYATLSLYTLLLTASLFAIPVILLWGKQLVAYANQDQLHWLIWSCFATTIANRLCEFALFIPAGYHTGQRGSRYQLWMSPYIALCIVRSFMLPTWLGGQTQAFKPTGSLGSALNERDPKQRKNMFVRMRVILFNFMALFHFAFVYVTLVAVVISTYRCFATESGFKGVVICLITHAFWPPLTFLFICTSLWTPVSYAIDPPSMPEREELLTRDPKTGVAHPTKKSKKIAFGGQAAWFELEYTVATVASILIFVYSFFF</sequence>
<evidence type="ECO:0000256" key="6">
    <source>
        <dbReference type="ARBA" id="ARBA00023136"/>
    </source>
</evidence>
<feature type="transmembrane region" description="Helical" evidence="8">
    <location>
        <begin position="183"/>
        <end position="202"/>
    </location>
</feature>
<keyword evidence="5 8" id="KW-1133">Transmembrane helix</keyword>
<dbReference type="OrthoDB" id="72851at2759"/>